<evidence type="ECO:0000256" key="2">
    <source>
        <dbReference type="SAM" id="MobiDB-lite"/>
    </source>
</evidence>
<evidence type="ECO:0000313" key="4">
    <source>
        <dbReference type="EMBL" id="CAD6505492.1"/>
    </source>
</evidence>
<dbReference type="AlphaFoldDB" id="A0A9W4GHC9"/>
<keyword evidence="3" id="KW-0812">Transmembrane</keyword>
<reference evidence="4" key="1">
    <citation type="submission" date="2020-10" db="EMBL/GenBank/DDBJ databases">
        <authorList>
            <person name="Muller C M."/>
        </authorList>
    </citation>
    <scope>NUCLEOTIDE SEQUENCE</scope>
    <source>
        <strain evidence="4">THUN-12</strain>
    </source>
</reference>
<comment type="caution">
    <text evidence="4">The sequence shown here is derived from an EMBL/GenBank/DDBJ whole genome shotgun (WGS) entry which is preliminary data.</text>
</comment>
<keyword evidence="1" id="KW-0175">Coiled coil</keyword>
<feature type="compositionally biased region" description="Polar residues" evidence="2">
    <location>
        <begin position="23"/>
        <end position="32"/>
    </location>
</feature>
<dbReference type="Proteomes" id="UP000683417">
    <property type="component" value="Unassembled WGS sequence"/>
</dbReference>
<evidence type="ECO:0000313" key="5">
    <source>
        <dbReference type="Proteomes" id="UP000683417"/>
    </source>
</evidence>
<feature type="compositionally biased region" description="Basic and acidic residues" evidence="2">
    <location>
        <begin position="33"/>
        <end position="42"/>
    </location>
</feature>
<gene>
    <name evidence="4" type="ORF">BGTH12_LOCUS6850</name>
</gene>
<proteinExistence type="predicted"/>
<protein>
    <submittedName>
        <fullName evidence="4">BgTH12-00983</fullName>
    </submittedName>
</protein>
<evidence type="ECO:0000256" key="3">
    <source>
        <dbReference type="SAM" id="Phobius"/>
    </source>
</evidence>
<keyword evidence="3" id="KW-1133">Transmembrane helix</keyword>
<accession>A0A9W4GHC9</accession>
<sequence length="299" mass="34344">MYRRGYHSSFSSEAHETYVKTPTVRQDSSTGTFEEKENETWHNRTSSASKSIAVPGDEQDSALLSEELEKKSINDGEDSYRVSNFHDAAVNLSVASNTISNRLDDSYYSILDKLSTLQSTVNSLKKLAIMTRELNIDFVAEGEDLIHAANAQLDSFNNFEDQAIHIKQLKERVESGRERMGILRERVKEVKMRVEGWEKREREQQDQTRKRLRILWGCLSGILVLVFMVRILPLWMANSSNLEHSKQVANINEEPDSQIFSITSMEHDSNEPPIDRLNDAKLTYSELDNNEKLTNRKDL</sequence>
<dbReference type="EMBL" id="CAJHIT010000009">
    <property type="protein sequence ID" value="CAD6505492.1"/>
    <property type="molecule type" value="Genomic_DNA"/>
</dbReference>
<feature type="region of interest" description="Disordered" evidence="2">
    <location>
        <begin position="1"/>
        <end position="56"/>
    </location>
</feature>
<name>A0A9W4GHC9_BLUGR</name>
<keyword evidence="3" id="KW-0472">Membrane</keyword>
<evidence type="ECO:0000256" key="1">
    <source>
        <dbReference type="SAM" id="Coils"/>
    </source>
</evidence>
<feature type="coiled-coil region" evidence="1">
    <location>
        <begin position="166"/>
        <end position="207"/>
    </location>
</feature>
<feature type="transmembrane region" description="Helical" evidence="3">
    <location>
        <begin position="214"/>
        <end position="236"/>
    </location>
</feature>
<organism evidence="4 5">
    <name type="scientific">Blumeria graminis f. sp. triticale</name>
    <dbReference type="NCBI Taxonomy" id="1689686"/>
    <lineage>
        <taxon>Eukaryota</taxon>
        <taxon>Fungi</taxon>
        <taxon>Dikarya</taxon>
        <taxon>Ascomycota</taxon>
        <taxon>Pezizomycotina</taxon>
        <taxon>Leotiomycetes</taxon>
        <taxon>Erysiphales</taxon>
        <taxon>Erysiphaceae</taxon>
        <taxon>Blumeria</taxon>
    </lineage>
</organism>